<keyword evidence="2" id="KW-0808">Transferase</keyword>
<protein>
    <submittedName>
        <fullName evidence="2">GNAT family N-acetyltransferase</fullName>
        <ecNumber evidence="2">2.3.-.-</ecNumber>
    </submittedName>
</protein>
<dbReference type="PROSITE" id="PS51186">
    <property type="entry name" value="GNAT"/>
    <property type="match status" value="1"/>
</dbReference>
<evidence type="ECO:0000313" key="2">
    <source>
        <dbReference type="EMBL" id="MFD2035933.1"/>
    </source>
</evidence>
<gene>
    <name evidence="2" type="ORF">ACFSKL_14105</name>
</gene>
<proteinExistence type="predicted"/>
<keyword evidence="2" id="KW-0012">Acyltransferase</keyword>
<name>A0ABW4VPD8_9BACT</name>
<dbReference type="EC" id="2.3.-.-" evidence="2"/>
<dbReference type="SUPFAM" id="SSF55729">
    <property type="entry name" value="Acyl-CoA N-acyltransferases (Nat)"/>
    <property type="match status" value="1"/>
</dbReference>
<sequence>MEINLDIILENDRLKLRPIELMDIEKLSRYTGNPAMWRFFTHDLSDPLEFRAWLDPAFNQKRLQFAIIDKTKQELIGTTAFGNLSMKDKRIEIGWTWLGKEFQGIGINGQVKQLMITYAFEKLGMERVEFKTDVLNAQSRSALKNIGAIEEGVLRNHTVMTKGRRRDTIYFSILSSEWNHVKRENDW</sequence>
<reference evidence="3" key="1">
    <citation type="journal article" date="2019" name="Int. J. Syst. Evol. Microbiol.">
        <title>The Global Catalogue of Microorganisms (GCM) 10K type strain sequencing project: providing services to taxonomists for standard genome sequencing and annotation.</title>
        <authorList>
            <consortium name="The Broad Institute Genomics Platform"/>
            <consortium name="The Broad Institute Genome Sequencing Center for Infectious Disease"/>
            <person name="Wu L."/>
            <person name="Ma J."/>
        </authorList>
    </citation>
    <scope>NUCLEOTIDE SEQUENCE [LARGE SCALE GENOMIC DNA]</scope>
    <source>
        <strain evidence="3">CGMCC 1.15180</strain>
    </source>
</reference>
<dbReference type="GO" id="GO:0016746">
    <property type="term" value="F:acyltransferase activity"/>
    <property type="evidence" value="ECO:0007669"/>
    <property type="project" value="UniProtKB-KW"/>
</dbReference>
<dbReference type="Proteomes" id="UP001597361">
    <property type="component" value="Unassembled WGS sequence"/>
</dbReference>
<accession>A0ABW4VPD8</accession>
<dbReference type="Pfam" id="PF13302">
    <property type="entry name" value="Acetyltransf_3"/>
    <property type="match status" value="1"/>
</dbReference>
<dbReference type="EMBL" id="JBHUHR010000039">
    <property type="protein sequence ID" value="MFD2035933.1"/>
    <property type="molecule type" value="Genomic_DNA"/>
</dbReference>
<dbReference type="RefSeq" id="WP_376886959.1">
    <property type="nucleotide sequence ID" value="NZ_JBHUHR010000039.1"/>
</dbReference>
<feature type="domain" description="N-acetyltransferase" evidence="1">
    <location>
        <begin position="22"/>
        <end position="165"/>
    </location>
</feature>
<comment type="caution">
    <text evidence="2">The sequence shown here is derived from an EMBL/GenBank/DDBJ whole genome shotgun (WGS) entry which is preliminary data.</text>
</comment>
<dbReference type="PANTHER" id="PTHR43610">
    <property type="entry name" value="BLL6696 PROTEIN"/>
    <property type="match status" value="1"/>
</dbReference>
<dbReference type="InterPro" id="IPR016181">
    <property type="entry name" value="Acyl_CoA_acyltransferase"/>
</dbReference>
<evidence type="ECO:0000259" key="1">
    <source>
        <dbReference type="PROSITE" id="PS51186"/>
    </source>
</evidence>
<organism evidence="2 3">
    <name type="scientific">Belliella marina</name>
    <dbReference type="NCBI Taxonomy" id="1644146"/>
    <lineage>
        <taxon>Bacteria</taxon>
        <taxon>Pseudomonadati</taxon>
        <taxon>Bacteroidota</taxon>
        <taxon>Cytophagia</taxon>
        <taxon>Cytophagales</taxon>
        <taxon>Cyclobacteriaceae</taxon>
        <taxon>Belliella</taxon>
    </lineage>
</organism>
<evidence type="ECO:0000313" key="3">
    <source>
        <dbReference type="Proteomes" id="UP001597361"/>
    </source>
</evidence>
<keyword evidence="3" id="KW-1185">Reference proteome</keyword>
<dbReference type="InterPro" id="IPR000182">
    <property type="entry name" value="GNAT_dom"/>
</dbReference>
<dbReference type="PANTHER" id="PTHR43610:SF1">
    <property type="entry name" value="N-ACETYLTRANSFERASE DOMAIN-CONTAINING PROTEIN"/>
    <property type="match status" value="1"/>
</dbReference>
<dbReference type="Gene3D" id="3.40.630.30">
    <property type="match status" value="1"/>
</dbReference>